<gene>
    <name evidence="5" type="ordered locus">Dole_1772</name>
</gene>
<accession>A9A0V1</accession>
<feature type="domain" description="HTH tetR-type" evidence="4">
    <location>
        <begin position="16"/>
        <end position="76"/>
    </location>
</feature>
<proteinExistence type="predicted"/>
<dbReference type="InterPro" id="IPR050624">
    <property type="entry name" value="HTH-type_Tx_Regulator"/>
</dbReference>
<dbReference type="HOGENOM" id="CLU_114027_0_0_7"/>
<evidence type="ECO:0000313" key="6">
    <source>
        <dbReference type="Proteomes" id="UP000008561"/>
    </source>
</evidence>
<evidence type="ECO:0000259" key="4">
    <source>
        <dbReference type="PROSITE" id="PS50977"/>
    </source>
</evidence>
<dbReference type="SUPFAM" id="SSF46689">
    <property type="entry name" value="Homeodomain-like"/>
    <property type="match status" value="1"/>
</dbReference>
<dbReference type="Gene3D" id="1.10.357.10">
    <property type="entry name" value="Tetracycline Repressor, domain 2"/>
    <property type="match status" value="1"/>
</dbReference>
<dbReference type="AlphaFoldDB" id="A9A0V1"/>
<evidence type="ECO:0000256" key="1">
    <source>
        <dbReference type="ARBA" id="ARBA00023125"/>
    </source>
</evidence>
<dbReference type="GO" id="GO:0003677">
    <property type="term" value="F:DNA binding"/>
    <property type="evidence" value="ECO:0007669"/>
    <property type="project" value="UniProtKB-UniRule"/>
</dbReference>
<dbReference type="Pfam" id="PF00440">
    <property type="entry name" value="TetR_N"/>
    <property type="match status" value="1"/>
</dbReference>
<name>A9A0V1_DESOH</name>
<evidence type="ECO:0000256" key="3">
    <source>
        <dbReference type="SAM" id="Phobius"/>
    </source>
</evidence>
<keyword evidence="1 2" id="KW-0238">DNA-binding</keyword>
<reference evidence="5 6" key="1">
    <citation type="submission" date="2007-10" db="EMBL/GenBank/DDBJ databases">
        <title>Complete sequence of Desulfococcus oleovorans Hxd3.</title>
        <authorList>
            <consortium name="US DOE Joint Genome Institute"/>
            <person name="Copeland A."/>
            <person name="Lucas S."/>
            <person name="Lapidus A."/>
            <person name="Barry K."/>
            <person name="Glavina del Rio T."/>
            <person name="Dalin E."/>
            <person name="Tice H."/>
            <person name="Pitluck S."/>
            <person name="Kiss H."/>
            <person name="Brettin T."/>
            <person name="Bruce D."/>
            <person name="Detter J.C."/>
            <person name="Han C."/>
            <person name="Schmutz J."/>
            <person name="Larimer F."/>
            <person name="Land M."/>
            <person name="Hauser L."/>
            <person name="Kyrpides N."/>
            <person name="Kim E."/>
            <person name="Wawrik B."/>
            <person name="Richardson P."/>
        </authorList>
    </citation>
    <scope>NUCLEOTIDE SEQUENCE [LARGE SCALE GENOMIC DNA]</scope>
    <source>
        <strain evidence="6">DSM 6200 / JCM 39069 / Hxd3</strain>
    </source>
</reference>
<keyword evidence="3" id="KW-1133">Transmembrane helix</keyword>
<keyword evidence="3" id="KW-0472">Membrane</keyword>
<dbReference type="PRINTS" id="PR00455">
    <property type="entry name" value="HTHTETR"/>
</dbReference>
<dbReference type="eggNOG" id="COG1309">
    <property type="taxonomic scope" value="Bacteria"/>
</dbReference>
<evidence type="ECO:0000256" key="2">
    <source>
        <dbReference type="PROSITE-ProRule" id="PRU00335"/>
    </source>
</evidence>
<dbReference type="InterPro" id="IPR001647">
    <property type="entry name" value="HTH_TetR"/>
</dbReference>
<dbReference type="PANTHER" id="PTHR43479">
    <property type="entry name" value="ACREF/ENVCD OPERON REPRESSOR-RELATED"/>
    <property type="match status" value="1"/>
</dbReference>
<dbReference type="PANTHER" id="PTHR43479:SF11">
    <property type="entry name" value="ACREF_ENVCD OPERON REPRESSOR-RELATED"/>
    <property type="match status" value="1"/>
</dbReference>
<dbReference type="EMBL" id="CP000859">
    <property type="protein sequence ID" value="ABW67576.1"/>
    <property type="molecule type" value="Genomic_DNA"/>
</dbReference>
<protein>
    <submittedName>
        <fullName evidence="5">Transcriptional regulator, TetR family</fullName>
    </submittedName>
</protein>
<evidence type="ECO:0000313" key="5">
    <source>
        <dbReference type="EMBL" id="ABW67576.1"/>
    </source>
</evidence>
<organism evidence="5 6">
    <name type="scientific">Desulfosudis oleivorans (strain DSM 6200 / JCM 39069 / Hxd3)</name>
    <name type="common">Desulfococcus oleovorans</name>
    <dbReference type="NCBI Taxonomy" id="96561"/>
    <lineage>
        <taxon>Bacteria</taxon>
        <taxon>Pseudomonadati</taxon>
        <taxon>Thermodesulfobacteriota</taxon>
        <taxon>Desulfobacteria</taxon>
        <taxon>Desulfobacterales</taxon>
        <taxon>Desulfosudaceae</taxon>
        <taxon>Desulfosudis</taxon>
    </lineage>
</organism>
<keyword evidence="6" id="KW-1185">Reference proteome</keyword>
<dbReference type="PROSITE" id="PS50977">
    <property type="entry name" value="HTH_TETR_2"/>
    <property type="match status" value="1"/>
</dbReference>
<sequence length="202" mass="23212">MPEEASFKNLREGERETRKEIILNAAVKLFNAHVFHEVGMRDIAAEAGISPATIYRYFPSRDDILVEALLQDINRIEKRLDTLLGGKRIGMEDLAIEVVDYFLANEPTFHMMCHFLTSGIVDAEALKKFKLIQEYFLNMFNMKLKQIKGKSHDVFYTHAFFASVTGVVLTFLHYPGLNKQKKKEYMHRLALAIIKEGVELSV</sequence>
<dbReference type="KEGG" id="dol:Dole_1772"/>
<feature type="transmembrane region" description="Helical" evidence="3">
    <location>
        <begin position="155"/>
        <end position="174"/>
    </location>
</feature>
<keyword evidence="3" id="KW-0812">Transmembrane</keyword>
<dbReference type="InterPro" id="IPR009057">
    <property type="entry name" value="Homeodomain-like_sf"/>
</dbReference>
<dbReference type="STRING" id="96561.Dole_1772"/>
<feature type="DNA-binding region" description="H-T-H motif" evidence="2">
    <location>
        <begin position="39"/>
        <end position="58"/>
    </location>
</feature>
<dbReference type="Proteomes" id="UP000008561">
    <property type="component" value="Chromosome"/>
</dbReference>
<dbReference type="RefSeq" id="WP_012175192.1">
    <property type="nucleotide sequence ID" value="NC_009943.1"/>
</dbReference>